<dbReference type="eggNOG" id="KOG2206">
    <property type="taxonomic scope" value="Eukaryota"/>
</dbReference>
<dbReference type="GO" id="GO:0000175">
    <property type="term" value="F:3'-5'-RNA exonuclease activity"/>
    <property type="evidence" value="ECO:0007669"/>
    <property type="project" value="InterPro"/>
</dbReference>
<dbReference type="Pfam" id="PF00570">
    <property type="entry name" value="HRDC"/>
    <property type="match status" value="1"/>
</dbReference>
<evidence type="ECO:0000256" key="4">
    <source>
        <dbReference type="ARBA" id="ARBA00022801"/>
    </source>
</evidence>
<dbReference type="GO" id="GO:0071051">
    <property type="term" value="P:poly(A)-dependent snoRNA 3'-end processing"/>
    <property type="evidence" value="ECO:0007669"/>
    <property type="project" value="TreeGrafter"/>
</dbReference>
<keyword evidence="12" id="KW-1185">Reference proteome</keyword>
<gene>
    <name evidence="11" type="ORF">CTHT_0016380</name>
</gene>
<dbReference type="GO" id="GO:0071035">
    <property type="term" value="P:nuclear polyadenylation-dependent rRNA catabolic process"/>
    <property type="evidence" value="ECO:0007669"/>
    <property type="project" value="TreeGrafter"/>
</dbReference>
<dbReference type="SUPFAM" id="SSF53098">
    <property type="entry name" value="Ribonuclease H-like"/>
    <property type="match status" value="1"/>
</dbReference>
<feature type="domain" description="HRDC" evidence="10">
    <location>
        <begin position="454"/>
        <end position="534"/>
    </location>
</feature>
<dbReference type="GO" id="GO:0003727">
    <property type="term" value="F:single-stranded RNA binding"/>
    <property type="evidence" value="ECO:0007669"/>
    <property type="project" value="TreeGrafter"/>
</dbReference>
<dbReference type="GO" id="GO:0071039">
    <property type="term" value="P:nuclear polyadenylation-dependent CUT catabolic process"/>
    <property type="evidence" value="ECO:0007669"/>
    <property type="project" value="TreeGrafter"/>
</dbReference>
<keyword evidence="5" id="KW-0271">Exosome</keyword>
<dbReference type="CDD" id="cd06147">
    <property type="entry name" value="Rrp6p_like_exo"/>
    <property type="match status" value="1"/>
</dbReference>
<proteinExistence type="inferred from homology"/>
<dbReference type="HOGENOM" id="CLU_010129_0_0_1"/>
<evidence type="ECO:0000256" key="8">
    <source>
        <dbReference type="ARBA" id="ARBA00043957"/>
    </source>
</evidence>
<keyword evidence="3" id="KW-0540">Nuclease</keyword>
<evidence type="ECO:0000256" key="7">
    <source>
        <dbReference type="ARBA" id="ARBA00023242"/>
    </source>
</evidence>
<dbReference type="GO" id="GO:0071038">
    <property type="term" value="P:TRAMP-dependent tRNA surveillance pathway"/>
    <property type="evidence" value="ECO:0007669"/>
    <property type="project" value="TreeGrafter"/>
</dbReference>
<reference evidence="11 12" key="1">
    <citation type="journal article" date="2011" name="Cell">
        <title>Insight into structure and assembly of the nuclear pore complex by utilizing the genome of a eukaryotic thermophile.</title>
        <authorList>
            <person name="Amlacher S."/>
            <person name="Sarges P."/>
            <person name="Flemming D."/>
            <person name="van Noort V."/>
            <person name="Kunze R."/>
            <person name="Devos D.P."/>
            <person name="Arumugam M."/>
            <person name="Bork P."/>
            <person name="Hurt E."/>
        </authorList>
    </citation>
    <scope>NUCLEOTIDE SEQUENCE [LARGE SCALE GENOMIC DNA]</scope>
    <source>
        <strain evidence="12">DSM 1495 / CBS 144.50 / IMI 039719</strain>
    </source>
</reference>
<dbReference type="InterPro" id="IPR045092">
    <property type="entry name" value="Rrp6-like"/>
</dbReference>
<comment type="similarity">
    <text evidence="8">Belongs to the exosome component 10/RRP6 family.</text>
</comment>
<feature type="compositionally biased region" description="Low complexity" evidence="9">
    <location>
        <begin position="732"/>
        <end position="748"/>
    </location>
</feature>
<evidence type="ECO:0000259" key="10">
    <source>
        <dbReference type="PROSITE" id="PS50967"/>
    </source>
</evidence>
<dbReference type="InterPro" id="IPR049559">
    <property type="entry name" value="Rrp6p-like_exo"/>
</dbReference>
<evidence type="ECO:0000256" key="9">
    <source>
        <dbReference type="SAM" id="MobiDB-lite"/>
    </source>
</evidence>
<feature type="compositionally biased region" description="Polar residues" evidence="9">
    <location>
        <begin position="771"/>
        <end position="780"/>
    </location>
</feature>
<dbReference type="GeneID" id="18255676"/>
<evidence type="ECO:0000256" key="5">
    <source>
        <dbReference type="ARBA" id="ARBA00022835"/>
    </source>
</evidence>
<dbReference type="RefSeq" id="XP_006692141.1">
    <property type="nucleotide sequence ID" value="XM_006692078.1"/>
</dbReference>
<dbReference type="GO" id="GO:0071036">
    <property type="term" value="P:nuclear polyadenylation-dependent snoRNA catabolic process"/>
    <property type="evidence" value="ECO:0007669"/>
    <property type="project" value="TreeGrafter"/>
</dbReference>
<feature type="region of interest" description="Disordered" evidence="9">
    <location>
        <begin position="616"/>
        <end position="859"/>
    </location>
</feature>
<dbReference type="Gene3D" id="3.30.420.10">
    <property type="entry name" value="Ribonuclease H-like superfamily/Ribonuclease H"/>
    <property type="match status" value="1"/>
</dbReference>
<dbReference type="InterPro" id="IPR044876">
    <property type="entry name" value="HRDC_dom_sf"/>
</dbReference>
<dbReference type="Pfam" id="PF08066">
    <property type="entry name" value="PMC2NT"/>
    <property type="match status" value="1"/>
</dbReference>
<dbReference type="STRING" id="759272.G0S289"/>
<protein>
    <submittedName>
        <fullName evidence="11">Exosome complex exonuclease rrp6-like protein</fullName>
    </submittedName>
</protein>
<feature type="region of interest" description="Disordered" evidence="9">
    <location>
        <begin position="552"/>
        <end position="572"/>
    </location>
</feature>
<dbReference type="KEGG" id="cthr:CTHT_0016380"/>
<dbReference type="Pfam" id="PF01612">
    <property type="entry name" value="DNA_pol_A_exo1"/>
    <property type="match status" value="1"/>
</dbReference>
<dbReference type="InterPro" id="IPR002562">
    <property type="entry name" value="3'-5'_exonuclease_dom"/>
</dbReference>
<dbReference type="EMBL" id="GL988040">
    <property type="protein sequence ID" value="EGS22122.1"/>
    <property type="molecule type" value="Genomic_DNA"/>
</dbReference>
<dbReference type="GO" id="GO:0071037">
    <property type="term" value="P:nuclear polyadenylation-dependent snRNA catabolic process"/>
    <property type="evidence" value="ECO:0007669"/>
    <property type="project" value="TreeGrafter"/>
</dbReference>
<feature type="compositionally biased region" description="Basic residues" evidence="9">
    <location>
        <begin position="754"/>
        <end position="765"/>
    </location>
</feature>
<dbReference type="InterPro" id="IPR012588">
    <property type="entry name" value="Exosome-assoc_fac_Rrp6_N"/>
</dbReference>
<accession>G0S289</accession>
<evidence type="ECO:0000256" key="6">
    <source>
        <dbReference type="ARBA" id="ARBA00022839"/>
    </source>
</evidence>
<dbReference type="InterPro" id="IPR002121">
    <property type="entry name" value="HRDC_dom"/>
</dbReference>
<evidence type="ECO:0000313" key="12">
    <source>
        <dbReference type="Proteomes" id="UP000008066"/>
    </source>
</evidence>
<dbReference type="GO" id="GO:0005730">
    <property type="term" value="C:nucleolus"/>
    <property type="evidence" value="ECO:0007669"/>
    <property type="project" value="TreeGrafter"/>
</dbReference>
<dbReference type="GO" id="GO:0071044">
    <property type="term" value="P:histone mRNA catabolic process"/>
    <property type="evidence" value="ECO:0007669"/>
    <property type="project" value="TreeGrafter"/>
</dbReference>
<evidence type="ECO:0000256" key="3">
    <source>
        <dbReference type="ARBA" id="ARBA00022722"/>
    </source>
</evidence>
<sequence length="859" mass="97111">MESKDSKDFNALREAVQSALVTVTRSVNALANEDIQFQRTAHPTVAAKLDKNTDCLLRLANGVIKSAAKLTGQRTTTLEDVDDIEIQWKGVVDVIDSLLEKADTCLDEYTGLIKRKDAPTTEAGRDVKRSKSNYERLDWSLKRANILKPQNAFEKKVDNFPTGPWKPLLTTKPHAQLPLESSLTTFTTEEGLTQYKHPYEYEITNLKYPPEVFQCREPIKYQPIETTTAIWVDTWEGVLEMLEELKKATEIAIDLEHHDFRSYNGLLSLMQISTREKDWIVDTLVPWRHKLEILNEVFADPKIVKVLHGAFMDIIWLQRDLGLYIVGLFDTYYASDVLGYPGKSLAYLLKRFADFDADKKYQLADWRIRPLPEEMFYYARSDTHFLLYIYDHLRNELAELSAANHPDGKPIDRVIKRSKEESLQRYEHLTCDPETGIGARGWFNTLCKSPAAYNREQFAVYKAVHKWRDDLARREDESPQYFMTQQILADIARILPSDKKALWSLLNHNAGVLKPYLDELFDLIQEARNKGCTGPTMLEFFKQFTTGPAILGKKLPSLRNPPSETPLPNAQELKSTRSQLWGDVQLSSVWDPATKKPNMEGVVVIPLFYVDFSAEQAQPEPAKSQKREKKAESDEEEDEGFTLKKGTGRKRKVSDAGLEQQQQQEDSAAASTFASVPASASDSDAEAGESEDEEEEDGEIAEQNASQQQLLDEKALRKVARKAHKEAKRLAAEAAATDTPEARAAAEAALKEAKRARRAAKKAARQAKQAQGQGPVQQSNKKAKKEEEEEEETPFDYTKAASVLYANKPPGEEDAPAQNGGKGGKKFDPYTQRQLGGEELRPEKNLNYAKKGRTATFKK</sequence>
<dbReference type="InterPro" id="IPR012337">
    <property type="entry name" value="RNaseH-like_sf"/>
</dbReference>
<feature type="compositionally biased region" description="Basic and acidic residues" evidence="9">
    <location>
        <begin position="623"/>
        <end position="632"/>
    </location>
</feature>
<name>G0S289_CHATD</name>
<dbReference type="Gene3D" id="1.10.150.80">
    <property type="entry name" value="HRDC domain"/>
    <property type="match status" value="1"/>
</dbReference>
<dbReference type="GO" id="GO:0071040">
    <property type="term" value="P:nuclear polyadenylation-dependent antisense transcript catabolic process"/>
    <property type="evidence" value="ECO:0007669"/>
    <property type="project" value="TreeGrafter"/>
</dbReference>
<dbReference type="GO" id="GO:0000467">
    <property type="term" value="P:exonucleolytic trimming to generate mature 3'-end of 5.8S rRNA from tricistronic rRNA transcript (SSU-rRNA, 5.8S rRNA, LSU-rRNA)"/>
    <property type="evidence" value="ECO:0007669"/>
    <property type="project" value="InterPro"/>
</dbReference>
<dbReference type="OrthoDB" id="2250022at2759"/>
<comment type="subcellular location">
    <subcellularLocation>
        <location evidence="1">Nucleus</location>
    </subcellularLocation>
</comment>
<dbReference type="InterPro" id="IPR036397">
    <property type="entry name" value="RNaseH_sf"/>
</dbReference>
<dbReference type="GO" id="GO:0000176">
    <property type="term" value="C:nuclear exosome (RNase complex)"/>
    <property type="evidence" value="ECO:0007669"/>
    <property type="project" value="InterPro"/>
</dbReference>
<dbReference type="FunFam" id="1.10.150.80:FF:000001">
    <property type="entry name" value="Putative exosome component 10"/>
    <property type="match status" value="1"/>
</dbReference>
<feature type="compositionally biased region" description="Acidic residues" evidence="9">
    <location>
        <begin position="683"/>
        <end position="700"/>
    </location>
</feature>
<dbReference type="AlphaFoldDB" id="G0S289"/>
<dbReference type="SMART" id="SM00474">
    <property type="entry name" value="35EXOc"/>
    <property type="match status" value="1"/>
</dbReference>
<feature type="compositionally biased region" description="Polar residues" evidence="9">
    <location>
        <begin position="560"/>
        <end position="572"/>
    </location>
</feature>
<dbReference type="PANTHER" id="PTHR12124">
    <property type="entry name" value="POLYMYOSITIS/SCLERODERMA AUTOANTIGEN-RELATED"/>
    <property type="match status" value="1"/>
</dbReference>
<keyword evidence="4" id="KW-0378">Hydrolase</keyword>
<dbReference type="SUPFAM" id="SSF47819">
    <property type="entry name" value="HRDC-like"/>
    <property type="match status" value="1"/>
</dbReference>
<keyword evidence="7" id="KW-0539">Nucleus</keyword>
<feature type="compositionally biased region" description="Basic residues" evidence="9">
    <location>
        <begin position="850"/>
        <end position="859"/>
    </location>
</feature>
<evidence type="ECO:0000256" key="1">
    <source>
        <dbReference type="ARBA" id="ARBA00004123"/>
    </source>
</evidence>
<keyword evidence="6 11" id="KW-0269">Exonuclease</keyword>
<evidence type="ECO:0000256" key="2">
    <source>
        <dbReference type="ARBA" id="ARBA00022552"/>
    </source>
</evidence>
<dbReference type="PROSITE" id="PS50967">
    <property type="entry name" value="HRDC"/>
    <property type="match status" value="1"/>
</dbReference>
<dbReference type="GO" id="GO:0000166">
    <property type="term" value="F:nucleotide binding"/>
    <property type="evidence" value="ECO:0007669"/>
    <property type="project" value="InterPro"/>
</dbReference>
<evidence type="ECO:0000313" key="11">
    <source>
        <dbReference type="EMBL" id="EGS22122.1"/>
    </source>
</evidence>
<feature type="compositionally biased region" description="Basic residues" evidence="9">
    <location>
        <begin position="717"/>
        <end position="727"/>
    </location>
</feature>
<dbReference type="OMA" id="TMDIIWL"/>
<dbReference type="SMART" id="SM00341">
    <property type="entry name" value="HRDC"/>
    <property type="match status" value="1"/>
</dbReference>
<organism evidence="12">
    <name type="scientific">Chaetomium thermophilum (strain DSM 1495 / CBS 144.50 / IMI 039719)</name>
    <name type="common">Thermochaetoides thermophila</name>
    <dbReference type="NCBI Taxonomy" id="759272"/>
    <lineage>
        <taxon>Eukaryota</taxon>
        <taxon>Fungi</taxon>
        <taxon>Dikarya</taxon>
        <taxon>Ascomycota</taxon>
        <taxon>Pezizomycotina</taxon>
        <taxon>Sordariomycetes</taxon>
        <taxon>Sordariomycetidae</taxon>
        <taxon>Sordariales</taxon>
        <taxon>Chaetomiaceae</taxon>
        <taxon>Thermochaetoides</taxon>
    </lineage>
</organism>
<dbReference type="PANTHER" id="PTHR12124:SF47">
    <property type="entry name" value="EXOSOME COMPONENT 10"/>
    <property type="match status" value="1"/>
</dbReference>
<dbReference type="Proteomes" id="UP000008066">
    <property type="component" value="Unassembled WGS sequence"/>
</dbReference>
<keyword evidence="2" id="KW-0698">rRNA processing</keyword>
<dbReference type="FunFam" id="3.30.420.10:FF:000059">
    <property type="entry name" value="Exosome complex exonuclease Rrp6"/>
    <property type="match status" value="1"/>
</dbReference>
<dbReference type="InterPro" id="IPR010997">
    <property type="entry name" value="HRDC-like_sf"/>
</dbReference>